<feature type="transmembrane region" description="Helical" evidence="1">
    <location>
        <begin position="87"/>
        <end position="112"/>
    </location>
</feature>
<reference evidence="2" key="1">
    <citation type="journal article" date="2020" name="mSystems">
        <title>Genome- and Community-Level Interaction Insights into Carbon Utilization and Element Cycling Functions of Hydrothermarchaeota in Hydrothermal Sediment.</title>
        <authorList>
            <person name="Zhou Z."/>
            <person name="Liu Y."/>
            <person name="Xu W."/>
            <person name="Pan J."/>
            <person name="Luo Z.H."/>
            <person name="Li M."/>
        </authorList>
    </citation>
    <scope>NUCLEOTIDE SEQUENCE [LARGE SCALE GENOMIC DNA]</scope>
    <source>
        <strain evidence="2">SpSt-767</strain>
    </source>
</reference>
<feature type="transmembrane region" description="Helical" evidence="1">
    <location>
        <begin position="12"/>
        <end position="36"/>
    </location>
</feature>
<dbReference type="EMBL" id="DTGR01000151">
    <property type="protein sequence ID" value="HHS29921.1"/>
    <property type="molecule type" value="Genomic_DNA"/>
</dbReference>
<name>A0A7V6DQ75_9BACT</name>
<keyword evidence="1" id="KW-1133">Transmembrane helix</keyword>
<evidence type="ECO:0000313" key="2">
    <source>
        <dbReference type="EMBL" id="HHS29921.1"/>
    </source>
</evidence>
<evidence type="ECO:0000256" key="1">
    <source>
        <dbReference type="SAM" id="Phobius"/>
    </source>
</evidence>
<gene>
    <name evidence="2" type="ORF">ENV52_09515</name>
</gene>
<dbReference type="AlphaFoldDB" id="A0A7V6DQ75"/>
<organism evidence="2">
    <name type="scientific">Desulfobacca acetoxidans</name>
    <dbReference type="NCBI Taxonomy" id="60893"/>
    <lineage>
        <taxon>Bacteria</taxon>
        <taxon>Pseudomonadati</taxon>
        <taxon>Thermodesulfobacteriota</taxon>
        <taxon>Desulfobaccia</taxon>
        <taxon>Desulfobaccales</taxon>
        <taxon>Desulfobaccaceae</taxon>
        <taxon>Desulfobacca</taxon>
    </lineage>
</organism>
<proteinExistence type="predicted"/>
<comment type="caution">
    <text evidence="2">The sequence shown here is derived from an EMBL/GenBank/DDBJ whole genome shotgun (WGS) entry which is preliminary data.</text>
</comment>
<accession>A0A7V6DQ75</accession>
<keyword evidence="1" id="KW-0472">Membrane</keyword>
<feature type="transmembrane region" description="Helical" evidence="1">
    <location>
        <begin position="118"/>
        <end position="136"/>
    </location>
</feature>
<feature type="transmembrane region" description="Helical" evidence="1">
    <location>
        <begin position="56"/>
        <end position="75"/>
    </location>
</feature>
<protein>
    <submittedName>
        <fullName evidence="2">Uncharacterized protein</fullName>
    </submittedName>
</protein>
<sequence length="154" mass="17211">MSLDDAKLKIQYLKVNFIGLALIGSVFLYAGAVEVVRWTMAPFAGFAGLPVAQMMPLKYVFVALAIGDFFLIKFIQKILGGRSVTQIVQAAMVTFALSEAVAVLGLVLFLLAGHAMDFYTFMFLSLFYFWFFFPRYQDWEDRLGVQSPSGDAHP</sequence>
<keyword evidence="1" id="KW-0812">Transmembrane</keyword>